<dbReference type="EMBL" id="BSPL01000013">
    <property type="protein sequence ID" value="GLS70126.1"/>
    <property type="molecule type" value="Genomic_DNA"/>
</dbReference>
<dbReference type="SUPFAM" id="SSF51197">
    <property type="entry name" value="Clavaminate synthase-like"/>
    <property type="match status" value="1"/>
</dbReference>
<organism evidence="2 3">
    <name type="scientific">Methylobacterium tardum</name>
    <dbReference type="NCBI Taxonomy" id="374432"/>
    <lineage>
        <taxon>Bacteria</taxon>
        <taxon>Pseudomonadati</taxon>
        <taxon>Pseudomonadota</taxon>
        <taxon>Alphaproteobacteria</taxon>
        <taxon>Hyphomicrobiales</taxon>
        <taxon>Methylobacteriaceae</taxon>
        <taxon>Methylobacterium</taxon>
    </lineage>
</organism>
<dbReference type="AlphaFoldDB" id="A0AA37TIG0"/>
<evidence type="ECO:0000259" key="1">
    <source>
        <dbReference type="PROSITE" id="PS51184"/>
    </source>
</evidence>
<evidence type="ECO:0000313" key="2">
    <source>
        <dbReference type="EMBL" id="GLS70126.1"/>
    </source>
</evidence>
<dbReference type="PROSITE" id="PS51184">
    <property type="entry name" value="JMJC"/>
    <property type="match status" value="1"/>
</dbReference>
<dbReference type="RefSeq" id="WP_238196362.1">
    <property type="nucleotide sequence ID" value="NZ_BPQZ01000010.1"/>
</dbReference>
<name>A0AA37TIG0_9HYPH</name>
<dbReference type="Proteomes" id="UP001157440">
    <property type="component" value="Unassembled WGS sequence"/>
</dbReference>
<accession>A0AA37TIG0</accession>
<dbReference type="SMART" id="SM00558">
    <property type="entry name" value="JmjC"/>
    <property type="match status" value="1"/>
</dbReference>
<dbReference type="InterPro" id="IPR041667">
    <property type="entry name" value="Cupin_8"/>
</dbReference>
<protein>
    <recommendedName>
        <fullName evidence="1">JmjC domain-containing protein</fullName>
    </recommendedName>
</protein>
<comment type="caution">
    <text evidence="2">The sequence shown here is derived from an EMBL/GenBank/DDBJ whole genome shotgun (WGS) entry which is preliminary data.</text>
</comment>
<proteinExistence type="predicted"/>
<feature type="domain" description="JmjC" evidence="1">
    <location>
        <begin position="104"/>
        <end position="259"/>
    </location>
</feature>
<evidence type="ECO:0000313" key="3">
    <source>
        <dbReference type="Proteomes" id="UP001157440"/>
    </source>
</evidence>
<reference evidence="3" key="1">
    <citation type="journal article" date="2019" name="Int. J. Syst. Evol. Microbiol.">
        <title>The Global Catalogue of Microorganisms (GCM) 10K type strain sequencing project: providing services to taxonomists for standard genome sequencing and annotation.</title>
        <authorList>
            <consortium name="The Broad Institute Genomics Platform"/>
            <consortium name="The Broad Institute Genome Sequencing Center for Infectious Disease"/>
            <person name="Wu L."/>
            <person name="Ma J."/>
        </authorList>
    </citation>
    <scope>NUCLEOTIDE SEQUENCE [LARGE SCALE GENOMIC DNA]</scope>
    <source>
        <strain evidence="3">NBRC 103632</strain>
    </source>
</reference>
<sequence length="302" mass="33715">MTTVQKGEAATVHWATREPAEVCRRALHHEPFRATHPLAAHPLFTIDALMRLAREVSKRKGDLYFDAGDVSIDDKWGKIPVPDRPVTDVIERIESAGAWIVMKHVELNPAYAAVLADWAAFVRDVAGPSGAHLLRKPEMLVFITSPNRVTPFHFDAEVNFLVQIAGSKDLWVCDPNDRTVTTEEELEIYYAGDIAAGHYKPRVDVEAQHFQLDPGDAVHIPTHGAHWVKNHNNISISLSLNFEFPAWYRADIYRANHYLRRLGVTPRGPGCSVLSDRAKAATGAAIRLTRDARRRLVSGARA</sequence>
<dbReference type="PANTHER" id="PTHR12461">
    <property type="entry name" value="HYPOXIA-INDUCIBLE FACTOR 1 ALPHA INHIBITOR-RELATED"/>
    <property type="match status" value="1"/>
</dbReference>
<keyword evidence="3" id="KW-1185">Reference proteome</keyword>
<gene>
    <name evidence="2" type="ORF">GCM10007890_21390</name>
</gene>
<dbReference type="InterPro" id="IPR003347">
    <property type="entry name" value="JmjC_dom"/>
</dbReference>
<dbReference type="Gene3D" id="2.60.120.650">
    <property type="entry name" value="Cupin"/>
    <property type="match status" value="1"/>
</dbReference>
<dbReference type="PANTHER" id="PTHR12461:SF105">
    <property type="entry name" value="HYPOXIA-INDUCIBLE FACTOR 1-ALPHA INHIBITOR"/>
    <property type="match status" value="1"/>
</dbReference>
<dbReference type="Pfam" id="PF13621">
    <property type="entry name" value="Cupin_8"/>
    <property type="match status" value="1"/>
</dbReference>